<sequence length="72" mass="8043">MSPTNTSFNSSLQLVLLNISILSYISTYKSAESIPFLVSAAHIWILISSILAFLLCFPKYYSPSTCFRSMTL</sequence>
<dbReference type="AlphaFoldDB" id="A0A317SME8"/>
<keyword evidence="1" id="KW-1133">Transmembrane helix</keyword>
<keyword evidence="1" id="KW-0812">Transmembrane</keyword>
<evidence type="ECO:0000313" key="2">
    <source>
        <dbReference type="EMBL" id="PWW75513.1"/>
    </source>
</evidence>
<name>A0A317SME8_9PEZI</name>
<keyword evidence="1" id="KW-0472">Membrane</keyword>
<proteinExistence type="predicted"/>
<evidence type="ECO:0000256" key="1">
    <source>
        <dbReference type="SAM" id="Phobius"/>
    </source>
</evidence>
<gene>
    <name evidence="2" type="ORF">C7212DRAFT_322501</name>
</gene>
<dbReference type="Proteomes" id="UP000246991">
    <property type="component" value="Unassembled WGS sequence"/>
</dbReference>
<accession>A0A317SME8</accession>
<feature type="transmembrane region" description="Helical" evidence="1">
    <location>
        <begin position="12"/>
        <end position="28"/>
    </location>
</feature>
<protein>
    <submittedName>
        <fullName evidence="2">Uncharacterized protein</fullName>
    </submittedName>
</protein>
<dbReference type="OrthoDB" id="5328922at2759"/>
<comment type="caution">
    <text evidence="2">The sequence shown here is derived from an EMBL/GenBank/DDBJ whole genome shotgun (WGS) entry which is preliminary data.</text>
</comment>
<reference evidence="2 3" key="1">
    <citation type="submission" date="2018-03" db="EMBL/GenBank/DDBJ databases">
        <title>Genomes of Pezizomycetes fungi and the evolution of truffles.</title>
        <authorList>
            <person name="Murat C."/>
            <person name="Payen T."/>
            <person name="Noel B."/>
            <person name="Kuo A."/>
            <person name="Martin F.M."/>
        </authorList>
    </citation>
    <scope>NUCLEOTIDE SEQUENCE [LARGE SCALE GENOMIC DNA]</scope>
    <source>
        <strain evidence="2">091103-1</strain>
    </source>
</reference>
<evidence type="ECO:0000313" key="3">
    <source>
        <dbReference type="Proteomes" id="UP000246991"/>
    </source>
</evidence>
<dbReference type="EMBL" id="PYWC01000045">
    <property type="protein sequence ID" value="PWW75513.1"/>
    <property type="molecule type" value="Genomic_DNA"/>
</dbReference>
<feature type="transmembrane region" description="Helical" evidence="1">
    <location>
        <begin position="34"/>
        <end position="57"/>
    </location>
</feature>
<keyword evidence="3" id="KW-1185">Reference proteome</keyword>
<organism evidence="2 3">
    <name type="scientific">Tuber magnatum</name>
    <name type="common">white Piedmont truffle</name>
    <dbReference type="NCBI Taxonomy" id="42249"/>
    <lineage>
        <taxon>Eukaryota</taxon>
        <taxon>Fungi</taxon>
        <taxon>Dikarya</taxon>
        <taxon>Ascomycota</taxon>
        <taxon>Pezizomycotina</taxon>
        <taxon>Pezizomycetes</taxon>
        <taxon>Pezizales</taxon>
        <taxon>Tuberaceae</taxon>
        <taxon>Tuber</taxon>
    </lineage>
</organism>